<dbReference type="InterPro" id="IPR018105">
    <property type="entry name" value="Translational_control_tumour_p"/>
</dbReference>
<dbReference type="InterPro" id="IPR034737">
    <property type="entry name" value="TCTP"/>
</dbReference>
<comment type="similarity">
    <text evidence="1">Belongs to the TCTP family.</text>
</comment>
<sequence length="204" mass="23016">MIIYKCIISEDEMFSDIFPIKETAIFYEVEGKVVTTTSGDIDDSLIGGNASTEEQAETTDVSVTSGVNIVLYSKLQETTYDKKSYLAHIKAYLKRCVTPCLAVLSFYIDWHTLKGCSGAPSQAFPFLFSIKAKMQETNPERVEQFMLDANNEVKKLLQGGFKDLQFFIGESLNTDGMVAILDYREDNVTPFMRFFKDGVRPEKC</sequence>
<dbReference type="InterPro" id="IPR018103">
    <property type="entry name" value="Translation_control_tumour_CS"/>
</dbReference>
<name>A0A3Q3DMJ1_HIPCM</name>
<dbReference type="PRINTS" id="PR01653">
    <property type="entry name" value="TCTPROTEIN"/>
</dbReference>
<evidence type="ECO:0000256" key="1">
    <source>
        <dbReference type="PROSITE-ProRule" id="PRU01133"/>
    </source>
</evidence>
<organism evidence="3 4">
    <name type="scientific">Hippocampus comes</name>
    <name type="common">Tiger tail seahorse</name>
    <dbReference type="NCBI Taxonomy" id="109280"/>
    <lineage>
        <taxon>Eukaryota</taxon>
        <taxon>Metazoa</taxon>
        <taxon>Chordata</taxon>
        <taxon>Craniata</taxon>
        <taxon>Vertebrata</taxon>
        <taxon>Euteleostomi</taxon>
        <taxon>Actinopterygii</taxon>
        <taxon>Neopterygii</taxon>
        <taxon>Teleostei</taxon>
        <taxon>Neoteleostei</taxon>
        <taxon>Acanthomorphata</taxon>
        <taxon>Syngnathiaria</taxon>
        <taxon>Syngnathiformes</taxon>
        <taxon>Syngnathoidei</taxon>
        <taxon>Syngnathidae</taxon>
        <taxon>Hippocampus</taxon>
    </lineage>
</organism>
<dbReference type="InterPro" id="IPR011323">
    <property type="entry name" value="Mss4/transl-control_tumour"/>
</dbReference>
<dbReference type="PROSITE" id="PS51797">
    <property type="entry name" value="TCTP_3"/>
    <property type="match status" value="1"/>
</dbReference>
<dbReference type="SUPFAM" id="SSF51316">
    <property type="entry name" value="Mss4-like"/>
    <property type="match status" value="2"/>
</dbReference>
<dbReference type="GO" id="GO:0005509">
    <property type="term" value="F:calcium ion binding"/>
    <property type="evidence" value="ECO:0007669"/>
    <property type="project" value="TreeGrafter"/>
</dbReference>
<dbReference type="GeneTree" id="ENSGT00390000006051"/>
<dbReference type="PROSITE" id="PS01003">
    <property type="entry name" value="TCTP_2"/>
    <property type="match status" value="1"/>
</dbReference>
<dbReference type="PANTHER" id="PTHR11991:SF0">
    <property type="entry name" value="TRANSLATIONALLY-CONTROLLED TUMOR PROTEIN"/>
    <property type="match status" value="1"/>
</dbReference>
<protein>
    <submittedName>
        <fullName evidence="3">Tumor protein, translationally-controlled 1</fullName>
    </submittedName>
</protein>
<proteinExistence type="inferred from homology"/>
<dbReference type="InterPro" id="IPR011057">
    <property type="entry name" value="Mss4-like_sf"/>
</dbReference>
<reference evidence="3" key="1">
    <citation type="submission" date="2025-08" db="UniProtKB">
        <authorList>
            <consortium name="Ensembl"/>
        </authorList>
    </citation>
    <scope>IDENTIFICATION</scope>
</reference>
<keyword evidence="4" id="KW-1185">Reference proteome</keyword>
<evidence type="ECO:0000313" key="4">
    <source>
        <dbReference type="Proteomes" id="UP000264820"/>
    </source>
</evidence>
<evidence type="ECO:0000313" key="3">
    <source>
        <dbReference type="Ensembl" id="ENSHCOP00000015900.1"/>
    </source>
</evidence>
<dbReference type="PROSITE" id="PS01002">
    <property type="entry name" value="TCTP_1"/>
    <property type="match status" value="1"/>
</dbReference>
<reference evidence="3" key="2">
    <citation type="submission" date="2025-09" db="UniProtKB">
        <authorList>
            <consortium name="Ensembl"/>
        </authorList>
    </citation>
    <scope>IDENTIFICATION</scope>
</reference>
<dbReference type="GO" id="GO:0005737">
    <property type="term" value="C:cytoplasm"/>
    <property type="evidence" value="ECO:0007669"/>
    <property type="project" value="TreeGrafter"/>
</dbReference>
<dbReference type="OMA" id="CAMITEG"/>
<evidence type="ECO:0000259" key="2">
    <source>
        <dbReference type="PROSITE" id="PS51797"/>
    </source>
</evidence>
<dbReference type="AlphaFoldDB" id="A0A3Q3DMJ1"/>
<dbReference type="PANTHER" id="PTHR11991">
    <property type="entry name" value="TRANSLATIONALLY CONTROLLED TUMOR PROTEIN-RELATED"/>
    <property type="match status" value="1"/>
</dbReference>
<accession>A0A3Q3DMJ1</accession>
<dbReference type="Proteomes" id="UP000264820">
    <property type="component" value="Unplaced"/>
</dbReference>
<dbReference type="Ensembl" id="ENSHCOT00000023937.1">
    <property type="protein sequence ID" value="ENSHCOP00000015900.1"/>
    <property type="gene ID" value="ENSHCOG00000019582.1"/>
</dbReference>
<dbReference type="Gene3D" id="2.170.150.10">
    <property type="entry name" value="Metal Binding Protein, Guanine Nucleotide Exchange Factor, Chain A"/>
    <property type="match status" value="2"/>
</dbReference>
<dbReference type="Pfam" id="PF00838">
    <property type="entry name" value="TCTP"/>
    <property type="match status" value="2"/>
</dbReference>
<dbReference type="STRING" id="109280.ENSHCOP00000015900"/>
<feature type="domain" description="TCTP" evidence="2">
    <location>
        <begin position="1"/>
        <end position="204"/>
    </location>
</feature>